<accession>A0A0U3L0G9</accession>
<dbReference type="EMBL" id="CP013729">
    <property type="protein sequence ID" value="ALV04814.1"/>
    <property type="molecule type" value="Genomic_DNA"/>
</dbReference>
<dbReference type="STRING" id="76731.RD2015_311"/>
<dbReference type="RefSeq" id="WP_116001705.1">
    <property type="nucleotide sequence ID" value="NZ_CP013729.1"/>
</dbReference>
<dbReference type="InterPro" id="IPR007863">
    <property type="entry name" value="Peptidase_M16_C"/>
</dbReference>
<evidence type="ECO:0000313" key="3">
    <source>
        <dbReference type="Proteomes" id="UP000060699"/>
    </source>
</evidence>
<keyword evidence="3" id="KW-1185">Reference proteome</keyword>
<dbReference type="KEGG" id="rdp:RD2015_311"/>
<dbReference type="Proteomes" id="UP000060699">
    <property type="component" value="Chromosome"/>
</dbReference>
<dbReference type="PANTHER" id="PTHR11851:SF49">
    <property type="entry name" value="MITOCHONDRIAL-PROCESSING PEPTIDASE SUBUNIT ALPHA"/>
    <property type="match status" value="1"/>
</dbReference>
<dbReference type="Pfam" id="PF05193">
    <property type="entry name" value="Peptidase_M16_C"/>
    <property type="match status" value="1"/>
</dbReference>
<evidence type="ECO:0000313" key="2">
    <source>
        <dbReference type="EMBL" id="ALV04814.1"/>
    </source>
</evidence>
<dbReference type="SUPFAM" id="SSF63411">
    <property type="entry name" value="LuxS/MPP-like metallohydrolase"/>
    <property type="match status" value="2"/>
</dbReference>
<organism evidence="2 3">
    <name type="scientific">Roseateles depolymerans</name>
    <dbReference type="NCBI Taxonomy" id="76731"/>
    <lineage>
        <taxon>Bacteria</taxon>
        <taxon>Pseudomonadati</taxon>
        <taxon>Pseudomonadota</taxon>
        <taxon>Betaproteobacteria</taxon>
        <taxon>Burkholderiales</taxon>
        <taxon>Sphaerotilaceae</taxon>
        <taxon>Roseateles</taxon>
    </lineage>
</organism>
<dbReference type="OrthoDB" id="9811314at2"/>
<evidence type="ECO:0000256" key="1">
    <source>
        <dbReference type="ARBA" id="ARBA00007261"/>
    </source>
</evidence>
<comment type="similarity">
    <text evidence="1">Belongs to the peptidase M16 family.</text>
</comment>
<dbReference type="AlphaFoldDB" id="A0A0U3L0G9"/>
<dbReference type="InterPro" id="IPR011765">
    <property type="entry name" value="Pept_M16_N"/>
</dbReference>
<dbReference type="PANTHER" id="PTHR11851">
    <property type="entry name" value="METALLOPROTEASE"/>
    <property type="match status" value="1"/>
</dbReference>
<dbReference type="InterPro" id="IPR050361">
    <property type="entry name" value="MPP/UQCRC_Complex"/>
</dbReference>
<reference evidence="2 3" key="1">
    <citation type="submission" date="2015-12" db="EMBL/GenBank/DDBJ databases">
        <title>Complete genome of Roseateles depolymerans KCTC 42856.</title>
        <authorList>
            <person name="Kim K.M."/>
        </authorList>
    </citation>
    <scope>NUCLEOTIDE SEQUENCE [LARGE SCALE GENOMIC DNA]</scope>
    <source>
        <strain evidence="2 3">KCTC 42856</strain>
    </source>
</reference>
<dbReference type="Gene3D" id="3.30.830.10">
    <property type="entry name" value="Metalloenzyme, LuxS/M16 peptidase-like"/>
    <property type="match status" value="2"/>
</dbReference>
<gene>
    <name evidence="2" type="ORF">RD2015_311</name>
</gene>
<protein>
    <submittedName>
        <fullName evidence="2">Uncharacterized protein</fullName>
    </submittedName>
</protein>
<name>A0A0U3L0G9_9BURK</name>
<dbReference type="GO" id="GO:0046872">
    <property type="term" value="F:metal ion binding"/>
    <property type="evidence" value="ECO:0007669"/>
    <property type="project" value="InterPro"/>
</dbReference>
<dbReference type="Pfam" id="PF00675">
    <property type="entry name" value="Peptidase_M16"/>
    <property type="match status" value="1"/>
</dbReference>
<proteinExistence type="inferred from homology"/>
<sequence length="428" mass="46648">MSSTSIEPQRLPNGLLWVARPAPGPQVAVRVVYRVGAKDDPTGRSGLTHLTLRMVAGASRYLEPGQFNRMVAQAGGTTQLEADEDFAALQTVVPAHHLERLLWAEAERMSNPRLEPGTLDRARLQLQQAVRQPLIRPYGRLDPAITRNGYLSHPYQRGALGDPDQLKDLDIEAVRSFHAGAFRCDRALLVITGAWDEATLSRWVTHHFGSIRAPLMPPLETREVKEPRRPQSQTVKISLPQAPLPAAALVWQAPRADDATTPLWQVAHALLARGRSGRLTDTLVDELAVAHQLSLRLVQRQQAGLLVAQGLAAHGQTAAPLAQALQNEVLRLADEPVSDEELDKAKALLKRDWQASEWTADTLARSLGTAWAVRGDPQAPGRDAAAWTRVQAKEVQQLWRSQIVRTPVLTLLADVAGAAAPGASGVVV</sequence>
<dbReference type="InterPro" id="IPR011249">
    <property type="entry name" value="Metalloenz_LuxS/M16"/>
</dbReference>